<accession>A0ABT5B0C8</accession>
<dbReference type="PROSITE" id="PS51257">
    <property type="entry name" value="PROKAR_LIPOPROTEIN"/>
    <property type="match status" value="1"/>
</dbReference>
<evidence type="ECO:0000313" key="3">
    <source>
        <dbReference type="EMBL" id="MDC0667541.1"/>
    </source>
</evidence>
<keyword evidence="2" id="KW-0732">Signal</keyword>
<dbReference type="EMBL" id="JAQNDN010000002">
    <property type="protein sequence ID" value="MDC0667541.1"/>
    <property type="molecule type" value="Genomic_DNA"/>
</dbReference>
<feature type="compositionally biased region" description="Low complexity" evidence="1">
    <location>
        <begin position="46"/>
        <end position="80"/>
    </location>
</feature>
<keyword evidence="4" id="KW-1185">Reference proteome</keyword>
<organism evidence="3 4">
    <name type="scientific">Nannocystis radixulma</name>
    <dbReference type="NCBI Taxonomy" id="2995305"/>
    <lineage>
        <taxon>Bacteria</taxon>
        <taxon>Pseudomonadati</taxon>
        <taxon>Myxococcota</taxon>
        <taxon>Polyangia</taxon>
        <taxon>Nannocystales</taxon>
        <taxon>Nannocystaceae</taxon>
        <taxon>Nannocystis</taxon>
    </lineage>
</organism>
<feature type="chain" id="PRO_5047530684" evidence="2">
    <location>
        <begin position="25"/>
        <end position="312"/>
    </location>
</feature>
<comment type="caution">
    <text evidence="3">The sequence shown here is derived from an EMBL/GenBank/DDBJ whole genome shotgun (WGS) entry which is preliminary data.</text>
</comment>
<proteinExistence type="predicted"/>
<dbReference type="RefSeq" id="WP_271995667.1">
    <property type="nucleotide sequence ID" value="NZ_JAQNDN010000002.1"/>
</dbReference>
<gene>
    <name evidence="3" type="ORF">POL58_07325</name>
</gene>
<evidence type="ECO:0000256" key="1">
    <source>
        <dbReference type="SAM" id="MobiDB-lite"/>
    </source>
</evidence>
<dbReference type="Proteomes" id="UP001217838">
    <property type="component" value="Unassembled WGS sequence"/>
</dbReference>
<evidence type="ECO:0000256" key="2">
    <source>
        <dbReference type="SAM" id="SignalP"/>
    </source>
</evidence>
<evidence type="ECO:0000313" key="4">
    <source>
        <dbReference type="Proteomes" id="UP001217838"/>
    </source>
</evidence>
<protein>
    <submittedName>
        <fullName evidence="3">Uncharacterized protein</fullName>
    </submittedName>
</protein>
<reference evidence="3 4" key="1">
    <citation type="submission" date="2022-11" db="EMBL/GenBank/DDBJ databases">
        <title>Minimal conservation of predation-associated metabolite biosynthetic gene clusters underscores biosynthetic potential of Myxococcota including descriptions for ten novel species: Archangium lansinium sp. nov., Myxococcus landrumus sp. nov., Nannocystis bai.</title>
        <authorList>
            <person name="Ahearne A."/>
            <person name="Stevens C."/>
            <person name="Dowd S."/>
        </authorList>
    </citation>
    <scope>NUCLEOTIDE SEQUENCE [LARGE SCALE GENOMIC DNA]</scope>
    <source>
        <strain evidence="3 4">NCELM</strain>
    </source>
</reference>
<feature type="signal peptide" evidence="2">
    <location>
        <begin position="1"/>
        <end position="24"/>
    </location>
</feature>
<sequence>MSRRTPLLLLALAACSLRPHEFTASDATASGTTEPASTSDAAITAAPATGEPTGTSATTTTGEPAPATTTTGVGTSDSTTSNFITPLDGGPPGSECDSYAQDCPEGQKCVPYSGDGDLSWETLGCFDVVPRPDGEGEPCEVFESAVSGKDSCAEGLMCWDVDLDTGTGTCLALCGGSIEEPTCPDPGTFCAIGRVLSLCFPYCDPLAQDCEGGDLCVPNASGWQCILDASGEEGQVFDTCGYLNDCDAGLYCTPPEYGAECDQAGTGCCLPYCDTSLPNTCPGQGQVCIPWYEDGQALPGYENVGLCGVPQA</sequence>
<feature type="region of interest" description="Disordered" evidence="1">
    <location>
        <begin position="46"/>
        <end position="81"/>
    </location>
</feature>
<name>A0ABT5B0C8_9BACT</name>